<reference evidence="1 2" key="1">
    <citation type="submission" date="2018-04" db="EMBL/GenBank/DDBJ databases">
        <title>Genomic Encyclopedia of Type Strains, Phase IV (KMG-IV): sequencing the most valuable type-strain genomes for metagenomic binning, comparative biology and taxonomic classification.</title>
        <authorList>
            <person name="Goeker M."/>
        </authorList>
    </citation>
    <scope>NUCLEOTIDE SEQUENCE [LARGE SCALE GENOMIC DNA]</scope>
    <source>
        <strain evidence="1 2">DSM 100231</strain>
    </source>
</reference>
<sequence>MNHNEIENTIDAYIDEHHARYKQNAEYLRCVSEGCAKLAVGLIHEHDLPEIVEHTLIEMSAGYKNAHEAFQDFTLHSEQLLVNIFTSLEKQRIERELDCPPFINLENVSFSQFLGAKIKHFFRRKQK</sequence>
<organism evidence="1 2">
    <name type="scientific">Pontibacter virosus</name>
    <dbReference type="NCBI Taxonomy" id="1765052"/>
    <lineage>
        <taxon>Bacteria</taxon>
        <taxon>Pseudomonadati</taxon>
        <taxon>Bacteroidota</taxon>
        <taxon>Cytophagia</taxon>
        <taxon>Cytophagales</taxon>
        <taxon>Hymenobacteraceae</taxon>
        <taxon>Pontibacter</taxon>
    </lineage>
</organism>
<gene>
    <name evidence="1" type="ORF">C8E01_102438</name>
</gene>
<protein>
    <submittedName>
        <fullName evidence="1">Uncharacterized protein</fullName>
    </submittedName>
</protein>
<dbReference type="AlphaFoldDB" id="A0A2U1B3K2"/>
<keyword evidence="2" id="KW-1185">Reference proteome</keyword>
<name>A0A2U1B3K2_9BACT</name>
<proteinExistence type="predicted"/>
<evidence type="ECO:0000313" key="1">
    <source>
        <dbReference type="EMBL" id="PVY43259.1"/>
    </source>
</evidence>
<comment type="caution">
    <text evidence="1">The sequence shown here is derived from an EMBL/GenBank/DDBJ whole genome shotgun (WGS) entry which is preliminary data.</text>
</comment>
<dbReference type="RefSeq" id="WP_116542270.1">
    <property type="nucleotide sequence ID" value="NZ_QEKI01000002.1"/>
</dbReference>
<accession>A0A2U1B3K2</accession>
<dbReference type="EMBL" id="QEKI01000002">
    <property type="protein sequence ID" value="PVY43259.1"/>
    <property type="molecule type" value="Genomic_DNA"/>
</dbReference>
<evidence type="ECO:0000313" key="2">
    <source>
        <dbReference type="Proteomes" id="UP000245466"/>
    </source>
</evidence>
<dbReference type="Proteomes" id="UP000245466">
    <property type="component" value="Unassembled WGS sequence"/>
</dbReference>